<protein>
    <submittedName>
        <fullName evidence="7">3-hydroxyisobutyrate dehydrogenase-like beta-hydroxyacid dehydrogenase</fullName>
    </submittedName>
</protein>
<dbReference type="InterPro" id="IPR002204">
    <property type="entry name" value="3-OH-isobutyrate_DH-rel_CS"/>
</dbReference>
<dbReference type="InterPro" id="IPR008927">
    <property type="entry name" value="6-PGluconate_DH-like_C_sf"/>
</dbReference>
<dbReference type="Gene3D" id="1.10.1040.10">
    <property type="entry name" value="N-(1-d-carboxylethyl)-l-norvaline Dehydrogenase, domain 2"/>
    <property type="match status" value="1"/>
</dbReference>
<evidence type="ECO:0000313" key="7">
    <source>
        <dbReference type="EMBL" id="MBB5707477.1"/>
    </source>
</evidence>
<evidence type="ECO:0000256" key="3">
    <source>
        <dbReference type="ARBA" id="ARBA00023027"/>
    </source>
</evidence>
<dbReference type="GO" id="GO:0016491">
    <property type="term" value="F:oxidoreductase activity"/>
    <property type="evidence" value="ECO:0007669"/>
    <property type="project" value="UniProtKB-KW"/>
</dbReference>
<dbReference type="RefSeq" id="WP_184099339.1">
    <property type="nucleotide sequence ID" value="NZ_JACIJH010000009.1"/>
</dbReference>
<keyword evidence="3" id="KW-0520">NAD</keyword>
<name>A0A7W9B779_9SPHN</name>
<feature type="domain" description="6-phosphogluconate dehydrogenase NADP-binding" evidence="5">
    <location>
        <begin position="33"/>
        <end position="192"/>
    </location>
</feature>
<dbReference type="InterPro" id="IPR036291">
    <property type="entry name" value="NAD(P)-bd_dom_sf"/>
</dbReference>
<feature type="domain" description="3-hydroxyisobutyrate dehydrogenase-like NAD-binding" evidence="6">
    <location>
        <begin position="195"/>
        <end position="283"/>
    </location>
</feature>
<dbReference type="InterPro" id="IPR006115">
    <property type="entry name" value="6PGDH_NADP-bd"/>
</dbReference>
<organism evidence="7 8">
    <name type="scientific">Sphingopyxis panaciterrulae</name>
    <dbReference type="NCBI Taxonomy" id="462372"/>
    <lineage>
        <taxon>Bacteria</taxon>
        <taxon>Pseudomonadati</taxon>
        <taxon>Pseudomonadota</taxon>
        <taxon>Alphaproteobacteria</taxon>
        <taxon>Sphingomonadales</taxon>
        <taxon>Sphingomonadaceae</taxon>
        <taxon>Sphingopyxis</taxon>
    </lineage>
</organism>
<dbReference type="PANTHER" id="PTHR43060">
    <property type="entry name" value="3-HYDROXYISOBUTYRATE DEHYDROGENASE-LIKE 1, MITOCHONDRIAL-RELATED"/>
    <property type="match status" value="1"/>
</dbReference>
<evidence type="ECO:0000256" key="2">
    <source>
        <dbReference type="ARBA" id="ARBA00023002"/>
    </source>
</evidence>
<evidence type="ECO:0000256" key="1">
    <source>
        <dbReference type="ARBA" id="ARBA00009080"/>
    </source>
</evidence>
<dbReference type="AlphaFoldDB" id="A0A7W9B779"/>
<dbReference type="SUPFAM" id="SSF48179">
    <property type="entry name" value="6-phosphogluconate dehydrogenase C-terminal domain-like"/>
    <property type="match status" value="1"/>
</dbReference>
<dbReference type="PANTHER" id="PTHR43060:SF15">
    <property type="entry name" value="3-HYDROXYISOBUTYRATE DEHYDROGENASE-LIKE 1, MITOCHONDRIAL-RELATED"/>
    <property type="match status" value="1"/>
</dbReference>
<dbReference type="GO" id="GO:0016054">
    <property type="term" value="P:organic acid catabolic process"/>
    <property type="evidence" value="ECO:0007669"/>
    <property type="project" value="UniProtKB-ARBA"/>
</dbReference>
<dbReference type="PIRSF" id="PIRSF000103">
    <property type="entry name" value="HIBADH"/>
    <property type="match status" value="1"/>
</dbReference>
<dbReference type="InterPro" id="IPR029154">
    <property type="entry name" value="HIBADH-like_NADP-bd"/>
</dbReference>
<accession>A0A7W9B779</accession>
<comment type="similarity">
    <text evidence="1">Belongs to the HIBADH-related family.</text>
</comment>
<dbReference type="GO" id="GO:0051287">
    <property type="term" value="F:NAD binding"/>
    <property type="evidence" value="ECO:0007669"/>
    <property type="project" value="InterPro"/>
</dbReference>
<dbReference type="PROSITE" id="PS00895">
    <property type="entry name" value="3_HYDROXYISOBUT_DH"/>
    <property type="match status" value="1"/>
</dbReference>
<comment type="caution">
    <text evidence="7">The sequence shown here is derived from an EMBL/GenBank/DDBJ whole genome shotgun (WGS) entry which is preliminary data.</text>
</comment>
<keyword evidence="8" id="KW-1185">Reference proteome</keyword>
<dbReference type="Pfam" id="PF03446">
    <property type="entry name" value="NAD_binding_2"/>
    <property type="match status" value="1"/>
</dbReference>
<evidence type="ECO:0000313" key="8">
    <source>
        <dbReference type="Proteomes" id="UP000537161"/>
    </source>
</evidence>
<dbReference type="InterPro" id="IPR013328">
    <property type="entry name" value="6PGD_dom2"/>
</dbReference>
<reference evidence="7 8" key="1">
    <citation type="submission" date="2020-08" db="EMBL/GenBank/DDBJ databases">
        <title>Genomic Encyclopedia of Type Strains, Phase IV (KMG-IV): sequencing the most valuable type-strain genomes for metagenomic binning, comparative biology and taxonomic classification.</title>
        <authorList>
            <person name="Goeker M."/>
        </authorList>
    </citation>
    <scope>NUCLEOTIDE SEQUENCE [LARGE SCALE GENOMIC DNA]</scope>
    <source>
        <strain evidence="7 8">DSM 27163</strain>
    </source>
</reference>
<dbReference type="Gene3D" id="3.40.50.720">
    <property type="entry name" value="NAD(P)-binding Rossmann-like Domain"/>
    <property type="match status" value="1"/>
</dbReference>
<dbReference type="GO" id="GO:0050661">
    <property type="term" value="F:NADP binding"/>
    <property type="evidence" value="ECO:0007669"/>
    <property type="project" value="InterPro"/>
</dbReference>
<keyword evidence="2" id="KW-0560">Oxidoreductase</keyword>
<gene>
    <name evidence="7" type="ORF">FHR21_002843</name>
</gene>
<evidence type="ECO:0000256" key="4">
    <source>
        <dbReference type="PIRSR" id="PIRSR000103-1"/>
    </source>
</evidence>
<dbReference type="InterPro" id="IPR015815">
    <property type="entry name" value="HIBADH-related"/>
</dbReference>
<dbReference type="SUPFAM" id="SSF51735">
    <property type="entry name" value="NAD(P)-binding Rossmann-fold domains"/>
    <property type="match status" value="1"/>
</dbReference>
<feature type="active site" evidence="4">
    <location>
        <position position="201"/>
    </location>
</feature>
<evidence type="ECO:0000259" key="6">
    <source>
        <dbReference type="Pfam" id="PF14833"/>
    </source>
</evidence>
<sequence>MQTSEAGVATTGQIRPYPHGRSLKTFMTAQPVFGFIGLGNMGRPMAVRIGQAGLPLRLWARRPASLEGLLGGNVEAATSPRDLATQVKVVGVCVRTDEELLDIALREPDGLVGGMRAGSVLTIHATVMPATIERVAETAAQRGVQVLDAPVSGGSKGAEAGILTVLLGGDDKAIEIARPMLECFATKLLHVGALGSAQTLKLLNNNLCFANVVASIAALNLATRMGIDPLVAARVMGSSSGNSHALGLVRSPAQVAKMTGPTSNVGKDVAHLIELAKAAGVDHSDLTDQSQLTVDRIHAYAAAGAPGAE</sequence>
<evidence type="ECO:0000259" key="5">
    <source>
        <dbReference type="Pfam" id="PF03446"/>
    </source>
</evidence>
<dbReference type="Pfam" id="PF14833">
    <property type="entry name" value="NAD_binding_11"/>
    <property type="match status" value="1"/>
</dbReference>
<dbReference type="EMBL" id="JACIJH010000009">
    <property type="protein sequence ID" value="MBB5707477.1"/>
    <property type="molecule type" value="Genomic_DNA"/>
</dbReference>
<dbReference type="Proteomes" id="UP000537161">
    <property type="component" value="Unassembled WGS sequence"/>
</dbReference>
<proteinExistence type="inferred from homology"/>